<evidence type="ECO:0000259" key="12">
    <source>
        <dbReference type="PROSITE" id="PS50198"/>
    </source>
</evidence>
<dbReference type="RefSeq" id="WP_304274598.1">
    <property type="nucleotide sequence ID" value="NZ_QFQZ01000008.1"/>
</dbReference>
<evidence type="ECO:0000256" key="2">
    <source>
        <dbReference type="ARBA" id="ARBA00022729"/>
    </source>
</evidence>
<dbReference type="Gene3D" id="1.10.4030.10">
    <property type="entry name" value="Porin chaperone SurA, peptide-binding domain"/>
    <property type="match status" value="1"/>
</dbReference>
<feature type="signal peptide" evidence="11">
    <location>
        <begin position="1"/>
        <end position="31"/>
    </location>
</feature>
<feature type="domain" description="PpiC" evidence="12">
    <location>
        <begin position="310"/>
        <end position="414"/>
    </location>
</feature>
<evidence type="ECO:0000313" key="13">
    <source>
        <dbReference type="EMBL" id="PZR36218.1"/>
    </source>
</evidence>
<dbReference type="PROSITE" id="PS50198">
    <property type="entry name" value="PPIC_PPIASE_2"/>
    <property type="match status" value="2"/>
</dbReference>
<name>A0A2W5WQ42_9CAUL</name>
<evidence type="ECO:0000256" key="3">
    <source>
        <dbReference type="ARBA" id="ARBA00022764"/>
    </source>
</evidence>
<dbReference type="PROSITE" id="PS01096">
    <property type="entry name" value="PPIC_PPIASE_1"/>
    <property type="match status" value="1"/>
</dbReference>
<dbReference type="Proteomes" id="UP000249393">
    <property type="component" value="Unassembled WGS sequence"/>
</dbReference>
<dbReference type="EMBL" id="QFQZ01000008">
    <property type="protein sequence ID" value="PZR36218.1"/>
    <property type="molecule type" value="Genomic_DNA"/>
</dbReference>
<dbReference type="PANTHER" id="PTHR47637:SF1">
    <property type="entry name" value="CHAPERONE SURA"/>
    <property type="match status" value="1"/>
</dbReference>
<dbReference type="AlphaFoldDB" id="A0A2W5WQ42"/>
<comment type="caution">
    <text evidence="13">The sequence shown here is derived from an EMBL/GenBank/DDBJ whole genome shotgun (WGS) entry which is preliminary data.</text>
</comment>
<feature type="chain" id="PRO_5015956937" description="Parvulin-like PPIase" evidence="11">
    <location>
        <begin position="32"/>
        <end position="457"/>
    </location>
</feature>
<keyword evidence="3" id="KW-0574">Periplasm</keyword>
<dbReference type="PANTHER" id="PTHR47637">
    <property type="entry name" value="CHAPERONE SURA"/>
    <property type="match status" value="1"/>
</dbReference>
<evidence type="ECO:0000256" key="8">
    <source>
        <dbReference type="ARBA" id="ARBA00031484"/>
    </source>
</evidence>
<evidence type="ECO:0000256" key="6">
    <source>
        <dbReference type="ARBA" id="ARBA00023235"/>
    </source>
</evidence>
<dbReference type="Pfam" id="PF00639">
    <property type="entry name" value="Rotamase"/>
    <property type="match status" value="2"/>
</dbReference>
<dbReference type="Gene3D" id="3.10.50.40">
    <property type="match status" value="2"/>
</dbReference>
<proteinExistence type="predicted"/>
<feature type="domain" description="PpiC" evidence="12">
    <location>
        <begin position="212"/>
        <end position="310"/>
    </location>
</feature>
<keyword evidence="5" id="KW-0143">Chaperone</keyword>
<sequence length="457" mass="49038">MRSARSVTTFAAGAASILALTAATFAPPVLAQDQAGAPPQVEAAPAAPQAGPAQPAAPAPLSESVAAVVNDDIISSYDLMQRMRLLMATSGMQATQENLPQIQQEALRSLIDERLQMQELKRVEKQQKITIISTDKEVDEQVADIAQSNKMTPDQLKQSLVQQGIGIETWRAQLRADSSWQSWIQGRYGSRLRIGEDQIKAYQRRLAESAAKPQYQISEVFLDASRVGGMEVALNGANQLIAQMQQGAPFAAVARQFSGSATAANGGDVGWVNQGEMPAEVDEALEQLRPGQLSRAIQVKDGVYIIYLRDKRAGSKTAIVDLKQVAAPLPANATEAQIAAATKLLADLKPKINSCQTLETVAGKVDGLIAGDLGEAEITDLAPAFQEAANKLDVGQISDPIRTDAGLHLIAVCGKRQGGANAPTHDQIENRLRGQQLALISKRYLRDLRNQATIETR</sequence>
<dbReference type="InterPro" id="IPR015391">
    <property type="entry name" value="SurA_N"/>
</dbReference>
<organism evidence="13 14">
    <name type="scientific">Caulobacter segnis</name>
    <dbReference type="NCBI Taxonomy" id="88688"/>
    <lineage>
        <taxon>Bacteria</taxon>
        <taxon>Pseudomonadati</taxon>
        <taxon>Pseudomonadota</taxon>
        <taxon>Alphaproteobacteria</taxon>
        <taxon>Caulobacterales</taxon>
        <taxon>Caulobacteraceae</taxon>
        <taxon>Caulobacter</taxon>
    </lineage>
</organism>
<dbReference type="SUPFAM" id="SSF54534">
    <property type="entry name" value="FKBP-like"/>
    <property type="match status" value="2"/>
</dbReference>
<evidence type="ECO:0000256" key="11">
    <source>
        <dbReference type="SAM" id="SignalP"/>
    </source>
</evidence>
<dbReference type="InterPro" id="IPR023058">
    <property type="entry name" value="PPIase_PpiC_CS"/>
</dbReference>
<evidence type="ECO:0000256" key="10">
    <source>
        <dbReference type="SAM" id="MobiDB-lite"/>
    </source>
</evidence>
<evidence type="ECO:0000256" key="1">
    <source>
        <dbReference type="ARBA" id="ARBA00018370"/>
    </source>
</evidence>
<feature type="region of interest" description="Disordered" evidence="10">
    <location>
        <begin position="36"/>
        <end position="58"/>
    </location>
</feature>
<dbReference type="SUPFAM" id="SSF109998">
    <property type="entry name" value="Triger factor/SurA peptide-binding domain-like"/>
    <property type="match status" value="1"/>
</dbReference>
<dbReference type="InterPro" id="IPR046357">
    <property type="entry name" value="PPIase_dom_sf"/>
</dbReference>
<evidence type="ECO:0000256" key="7">
    <source>
        <dbReference type="ARBA" id="ARBA00030642"/>
    </source>
</evidence>
<keyword evidence="6 9" id="KW-0413">Isomerase</keyword>
<dbReference type="InterPro" id="IPR027304">
    <property type="entry name" value="Trigger_fact/SurA_dom_sf"/>
</dbReference>
<evidence type="ECO:0000256" key="9">
    <source>
        <dbReference type="PROSITE-ProRule" id="PRU00278"/>
    </source>
</evidence>
<dbReference type="Pfam" id="PF09312">
    <property type="entry name" value="SurA_N"/>
    <property type="match status" value="1"/>
</dbReference>
<evidence type="ECO:0000256" key="4">
    <source>
        <dbReference type="ARBA" id="ARBA00023110"/>
    </source>
</evidence>
<dbReference type="GO" id="GO:0003755">
    <property type="term" value="F:peptidyl-prolyl cis-trans isomerase activity"/>
    <property type="evidence" value="ECO:0007669"/>
    <property type="project" value="UniProtKB-KW"/>
</dbReference>
<keyword evidence="2 11" id="KW-0732">Signal</keyword>
<reference evidence="13 14" key="1">
    <citation type="submission" date="2017-08" db="EMBL/GenBank/DDBJ databases">
        <title>Infants hospitalized years apart are colonized by the same room-sourced microbial strains.</title>
        <authorList>
            <person name="Brooks B."/>
            <person name="Olm M.R."/>
            <person name="Firek B.A."/>
            <person name="Baker R."/>
            <person name="Thomas B.C."/>
            <person name="Morowitz M.J."/>
            <person name="Banfield J.F."/>
        </authorList>
    </citation>
    <scope>NUCLEOTIDE SEQUENCE [LARGE SCALE GENOMIC DNA]</scope>
    <source>
        <strain evidence="13">S2_003_000_R2_4</strain>
    </source>
</reference>
<keyword evidence="4 9" id="KW-0697">Rotamase</keyword>
<evidence type="ECO:0000256" key="5">
    <source>
        <dbReference type="ARBA" id="ARBA00023186"/>
    </source>
</evidence>
<gene>
    <name evidence="13" type="ORF">DI526_04500</name>
</gene>
<dbReference type="InterPro" id="IPR000297">
    <property type="entry name" value="PPIase_PpiC"/>
</dbReference>
<protein>
    <recommendedName>
        <fullName evidence="1">Parvulin-like PPIase</fullName>
    </recommendedName>
    <alternativeName>
        <fullName evidence="7">Peptidyl-prolyl cis-trans isomerase plp</fullName>
    </alternativeName>
    <alternativeName>
        <fullName evidence="8">Rotamase plp</fullName>
    </alternativeName>
</protein>
<dbReference type="InterPro" id="IPR050280">
    <property type="entry name" value="OMP_Chaperone_SurA"/>
</dbReference>
<accession>A0A2W5WQ42</accession>
<evidence type="ECO:0000313" key="14">
    <source>
        <dbReference type="Proteomes" id="UP000249393"/>
    </source>
</evidence>